<keyword evidence="7" id="KW-0812">Transmembrane</keyword>
<keyword evidence="4" id="KW-0677">Repeat</keyword>
<keyword evidence="7" id="KW-0472">Membrane</keyword>
<proteinExistence type="predicted"/>
<keyword evidence="2" id="KW-0964">Secreted</keyword>
<dbReference type="Gene3D" id="3.10.20.320">
    <property type="entry name" value="Putative peptidoglycan bound protein (lpxtg motif)"/>
    <property type="match status" value="19"/>
</dbReference>
<keyword evidence="10" id="KW-1185">Reference proteome</keyword>
<dbReference type="InterPro" id="IPR041495">
    <property type="entry name" value="Mub_B2"/>
</dbReference>
<dbReference type="EMBL" id="JBHTMO010000022">
    <property type="protein sequence ID" value="MFD1393348.1"/>
    <property type="molecule type" value="Genomic_DNA"/>
</dbReference>
<evidence type="ECO:0000256" key="4">
    <source>
        <dbReference type="ARBA" id="ARBA00022737"/>
    </source>
</evidence>
<evidence type="ECO:0000256" key="7">
    <source>
        <dbReference type="SAM" id="Phobius"/>
    </source>
</evidence>
<dbReference type="InterPro" id="IPR022263">
    <property type="entry name" value="KxYKxGKxW"/>
</dbReference>
<dbReference type="NCBIfam" id="TIGR01167">
    <property type="entry name" value="LPXTG_anchor"/>
    <property type="match status" value="1"/>
</dbReference>
<keyword evidence="1" id="KW-0134">Cell wall</keyword>
<evidence type="ECO:0000313" key="10">
    <source>
        <dbReference type="Proteomes" id="UP001597249"/>
    </source>
</evidence>
<evidence type="ECO:0000256" key="5">
    <source>
        <dbReference type="ARBA" id="ARBA00023088"/>
    </source>
</evidence>
<evidence type="ECO:0000313" key="9">
    <source>
        <dbReference type="EMBL" id="MFD1393348.1"/>
    </source>
</evidence>
<dbReference type="RefSeq" id="WP_125585470.1">
    <property type="nucleotide sequence ID" value="NZ_JBHTMO010000022.1"/>
</dbReference>
<reference evidence="10" key="1">
    <citation type="journal article" date="2019" name="Int. J. Syst. Evol. Microbiol.">
        <title>The Global Catalogue of Microorganisms (GCM) 10K type strain sequencing project: providing services to taxonomists for standard genome sequencing and annotation.</title>
        <authorList>
            <consortium name="The Broad Institute Genomics Platform"/>
            <consortium name="The Broad Institute Genome Sequencing Center for Infectious Disease"/>
            <person name="Wu L."/>
            <person name="Ma J."/>
        </authorList>
    </citation>
    <scope>NUCLEOTIDE SEQUENCE [LARGE SCALE GENOMIC DNA]</scope>
    <source>
        <strain evidence="10">CCM 8911</strain>
    </source>
</reference>
<keyword evidence="7" id="KW-1133">Transmembrane helix</keyword>
<dbReference type="Proteomes" id="UP001597249">
    <property type="component" value="Unassembled WGS sequence"/>
</dbReference>
<feature type="compositionally biased region" description="Polar residues" evidence="6">
    <location>
        <begin position="2786"/>
        <end position="2807"/>
    </location>
</feature>
<dbReference type="InterPro" id="IPR009459">
    <property type="entry name" value="MucBP_dom"/>
</dbReference>
<feature type="domain" description="Gram-positive cocci surface proteins LPxTG" evidence="8">
    <location>
        <begin position="2879"/>
        <end position="2914"/>
    </location>
</feature>
<dbReference type="Pfam" id="PF19258">
    <property type="entry name" value="KxYKxGKxW_sig"/>
    <property type="match status" value="1"/>
</dbReference>
<dbReference type="Pfam" id="PF06458">
    <property type="entry name" value="MucBP"/>
    <property type="match status" value="22"/>
</dbReference>
<keyword evidence="5" id="KW-0572">Peptidoglycan-anchor</keyword>
<evidence type="ECO:0000256" key="2">
    <source>
        <dbReference type="ARBA" id="ARBA00022525"/>
    </source>
</evidence>
<name>A0ABW4B9B9_9LACO</name>
<evidence type="ECO:0000256" key="6">
    <source>
        <dbReference type="SAM" id="MobiDB-lite"/>
    </source>
</evidence>
<feature type="compositionally biased region" description="Polar residues" evidence="6">
    <location>
        <begin position="2830"/>
        <end position="2849"/>
    </location>
</feature>
<evidence type="ECO:0000259" key="8">
    <source>
        <dbReference type="PROSITE" id="PS50847"/>
    </source>
</evidence>
<dbReference type="PROSITE" id="PS50847">
    <property type="entry name" value="GRAM_POS_ANCHORING"/>
    <property type="match status" value="1"/>
</dbReference>
<dbReference type="Pfam" id="PF17966">
    <property type="entry name" value="Muc_B2"/>
    <property type="match status" value="1"/>
</dbReference>
<feature type="compositionally biased region" description="Polar residues" evidence="6">
    <location>
        <begin position="2749"/>
        <end position="2761"/>
    </location>
</feature>
<sequence>MGEKRTGLTTEKTRFRLYKAKHQWVIAGATVITIAALGFSKPSAVRADATSPSAADAVAEEPSASAQAVTLKVVTRTIHFVDETGKTVSTDVVQSAHFASNDDGQTWQQTDSQLGFAAIAAAAVNGMTAEQDQVPAAKVAATDPNSDVTVHYAQAAAAVTNADLDAASQKTETAVKAGDTATAAAAKAAAVATNADTAAAKPITSAPTVSYKSLLGQTSDSRGTASLTVNGQTSIEEVYAGLTGYPTTKPVSGTQDKDKLSIVASNLVKGDKLTITLPNFKAIDSAPNLSGATKVQTTNTVTYTVTTDTLSSLGFDMQIQAAYWPAKPQLVYQDNATVAVNKNVTGQVAMKATYRLADVSGYSLYQGHDDIHDSYSYAGSSKVPSDIQVGDDFVRWIDLGYETGLTVAEYNNLTITMPVPTTYQLDTAATQQFNTATTHLIGNDDDDLTSVWDVSQASVGAPVVFTLNKAASPATAKLNRPLFLVGKFTSGEGTQTASTPASVSGDTVYGHIQGTFDTFKATIVGDPAVKYEVSAKPVTNYVGPTDVGTYNVMNSSWLTLDVTKSMKQPVNMTFKVPANMIGTGLKVSSSSPADALYGLTATLTAYDANGAVLATADLNSLARDSSAVYTWMPDTDTTIATFGVNFTSLPNTSYSQVKLAPILAVATPPNGSQTYTIPTTSEIGGTTTNLTDYQVIVTDSHAITSAGPHLDGSSNNGPYQPGDPLRGADKDAAFSFYPFDQWDLTTYNILDQPSVYFVPLLDHATFVSTDKFKDNTSVVTLNGHRYLRIDVPAGYSVNDSLNKKYNTSVEVNHIQINMKVNADVTPDTQIKMGDSKQEPVFMGINDDNIDANAWTTSGGRIWTFDQLRQAGWGDVATLLQNAGYTKAYLDELGRQSALSAGKIFQITAPTELMLDTGIKADAEDAYVSGDGDTASFYPDDLTGSIREYIYNGGANTNLDYHGLVTLPKKADGDAYSLDLTGPITVPAGVTVQYSTGKVTGTDGQALSATQLASFTDGSVISDWGSVKSILFTVPTLANKASVNVEFPVKVTDTPTDAATAKALVFNYTKAQDGTILGAKTADLNTRVAEAQRIITVKYQDEDGNTLAADRTIMADAGSKLTLKPMMITGYKPKQDSQEKDYTVTREPHQTVTFTYEQTPMSVIVNFINVLTNKDAKKPLTLQGNIGDPLFLTEDTYTKIDGYTALPDNATKYTITTSQIQNINLYFTPETVPFTVNFVDDADHSKALATAQKFDNGIVGYEYPVTAATVAGYTPTKTSDNLTLSTTQNSYTFYYKANPQTLTIHYVDESGHSLHPDTTAATTTNAAYDLKSTVDNVAIAGYERETPDADLKGTATIGADGKLVKSEVTVTYRVAAKTITIHFVDDKGNKLHDDTTATTATNADYDLKSTVDGVPILGYTRQTTDDALKGTAKVDANGELLVPAVTIVYTADDQNLTIHYVDDKGNTLHDDSSVPTATDADYDLKPTVDGVTIPGYTRKATDVELKGKATLGTDGKLLVPAVTVVYTADDQNLTIHYVDDKGNTLHDDSSVPTATDADYDLKSTVDGVTIPGYTRKTTDEELKGTAKLNSDGKVPDVTIVYTANAQDLTVHYVDDKGKKLHDDSTVPTTTDATYDVKSTVDGVDIPGYTRKTTDEELKGTAKLNSDGKVPDVTVVYTANAQNLTVHYVDVNGKTLHEDSSVPTATDADYDLKSTVDGVDIPGYTRKTTDEELKGTAKLNSDGKVPDVTVVYTANAQKLTIHYVDLNGNQLHDDTTFPTTTDADYDLKSTVDGVTIPGYYQRQTTDDELKGTATVDVDGKLLVPEVTVTYKALTKTIHVHYVNNLSGEDLLPSSEITKNLGELYTASAPVIRGYSLMPGTVSLVMDVMAKDTDDGTEKDADDVFFRYQPNMQVPDETATKTVLTMHYVDVDNNVIAGPTTQTGRIGDDFSVSAPEIQNYHPQYYTPVSGTYQGNAMDLTFVYDKNGQVVDDAATPATLTVHYTNVVTGEPAQPDKVTTGNQGTAFREMAPTIAGYRIQGDDSAKGTYHGNAMDLTFSYLPDGTVVDETATPTTLTVHYVNMYTGESIQADKVSTGTQDTEFTETAPTIAGYRIQGDDSENGTYQGNTMDLTFSYLQDGKTVDETATPTTLTVHYVNMYTGESIQADKVTTGTQDTEFTETAPTIAGYRIQGDDSATGTYQGNTMDLTFSYLQDGKTVDETATPTTLTVHYVNVLTGETIQADKVTTAAQGTAFTETAPAIAGYRIQGDDSAEGTYQGNAMNLIFSYLQDGKTVDETPTPATLTVHYVNIYTGESIQADKVTTGTQGTAFTETAPTIAGYRIQGDDSATGTYQGNAMNLTFSYLQDGKTVDETANPTTLTVHYVNVSTGETIQTDKVTTGAQGTVFTETAPTIGGYRIQGDDSATGTYQGNAMDLTFSYLQDGTTVDDTATPATLTVHYVNALTGESIQADKVTTAAQGTAFTETAPEIAGYRIQGADSAKGTYQGNAMNLTFTYLQDGKTVDDTATPATLTVHYVNVLTGEAIQADKVTTAAQGTAFTEAAPAIAGYRIQGSGSETGTYQGNAMALTFSYLPDGQVVDETASPATLTVHYVNVLTGEAIQADKVTTGAQGTTFTEAAPVIAGYRIQGADSAKGTYQGNTMDLTFSYLPDGRVVDETKTQVTLTVRYVDVATGATLIATKTTSGQQGTAFAETAPTIAGYHLIGESAITGTYQGNVMTVTFNYEADAAPTDGGTTNPPSTTGDQPNGGGQTTTPPANDGNQPGGDDQGLTTPPTNPEGQLTTDGSSTTNPPLGDGQSGTADEPATETPEATVGQETTATQTPSGTETTATNQPSAAFDAEGQLKGQATLGRQSTEAALGRRLPTTGERTNRSLGIVGVALMALMSLLGFAGERKRQR</sequence>
<gene>
    <name evidence="9" type="ORF">ACFQ3L_07150</name>
</gene>
<feature type="region of interest" description="Disordered" evidence="6">
    <location>
        <begin position="2744"/>
        <end position="2849"/>
    </location>
</feature>
<evidence type="ECO:0000256" key="1">
    <source>
        <dbReference type="ARBA" id="ARBA00022512"/>
    </source>
</evidence>
<accession>A0ABW4B9B9</accession>
<dbReference type="NCBIfam" id="TIGR03715">
    <property type="entry name" value="KxYKxGKxW"/>
    <property type="match status" value="1"/>
</dbReference>
<keyword evidence="3" id="KW-0732">Signal</keyword>
<dbReference type="InterPro" id="IPR019931">
    <property type="entry name" value="LPXTG_anchor"/>
</dbReference>
<dbReference type="Gene3D" id="2.60.40.4300">
    <property type="match status" value="1"/>
</dbReference>
<feature type="transmembrane region" description="Helical" evidence="7">
    <location>
        <begin position="2889"/>
        <end position="2908"/>
    </location>
</feature>
<organism evidence="9 10">
    <name type="scientific">Lacticaseibacillus jixianensis</name>
    <dbReference type="NCBI Taxonomy" id="2486012"/>
    <lineage>
        <taxon>Bacteria</taxon>
        <taxon>Bacillati</taxon>
        <taxon>Bacillota</taxon>
        <taxon>Bacilli</taxon>
        <taxon>Lactobacillales</taxon>
        <taxon>Lactobacillaceae</taxon>
        <taxon>Lacticaseibacillus</taxon>
    </lineage>
</organism>
<protein>
    <submittedName>
        <fullName evidence="9">MucBP domain-containing protein</fullName>
    </submittedName>
</protein>
<comment type="caution">
    <text evidence="9">The sequence shown here is derived from an EMBL/GenBank/DDBJ whole genome shotgun (WGS) entry which is preliminary data.</text>
</comment>
<evidence type="ECO:0000256" key="3">
    <source>
        <dbReference type="ARBA" id="ARBA00022729"/>
    </source>
</evidence>